<feature type="compositionally biased region" description="Low complexity" evidence="7">
    <location>
        <begin position="27"/>
        <end position="42"/>
    </location>
</feature>
<keyword evidence="6" id="KW-0175">Coiled coil</keyword>
<gene>
    <name evidence="9" type="ORF">DM01DRAFT_1404922</name>
</gene>
<dbReference type="STRING" id="101127.A0A1X2GTA4"/>
<evidence type="ECO:0000256" key="1">
    <source>
        <dbReference type="ARBA" id="ARBA00004123"/>
    </source>
</evidence>
<feature type="compositionally biased region" description="Polar residues" evidence="7">
    <location>
        <begin position="1"/>
        <end position="26"/>
    </location>
</feature>
<dbReference type="OrthoDB" id="295274at2759"/>
<reference evidence="9 10" key="1">
    <citation type="submission" date="2016-07" db="EMBL/GenBank/DDBJ databases">
        <title>Pervasive Adenine N6-methylation of Active Genes in Fungi.</title>
        <authorList>
            <consortium name="DOE Joint Genome Institute"/>
            <person name="Mondo S.J."/>
            <person name="Dannebaum R.O."/>
            <person name="Kuo R.C."/>
            <person name="Labutti K."/>
            <person name="Haridas S."/>
            <person name="Kuo A."/>
            <person name="Salamov A."/>
            <person name="Ahrendt S.R."/>
            <person name="Lipzen A."/>
            <person name="Sullivan W."/>
            <person name="Andreopoulos W.B."/>
            <person name="Clum A."/>
            <person name="Lindquist E."/>
            <person name="Daum C."/>
            <person name="Ramamoorthy G.K."/>
            <person name="Gryganskyi A."/>
            <person name="Culley D."/>
            <person name="Magnuson J.K."/>
            <person name="James T.Y."/>
            <person name="O'Malley M.A."/>
            <person name="Stajich J.E."/>
            <person name="Spatafora J.W."/>
            <person name="Visel A."/>
            <person name="Grigoriev I.V."/>
        </authorList>
    </citation>
    <scope>NUCLEOTIDE SEQUENCE [LARGE SCALE GENOMIC DNA]</scope>
    <source>
        <strain evidence="9 10">NRRL 3301</strain>
    </source>
</reference>
<dbReference type="SMART" id="SM00338">
    <property type="entry name" value="BRLZ"/>
    <property type="match status" value="1"/>
</dbReference>
<proteinExistence type="predicted"/>
<dbReference type="GO" id="GO:0005634">
    <property type="term" value="C:nucleus"/>
    <property type="evidence" value="ECO:0007669"/>
    <property type="project" value="UniProtKB-SubCell"/>
</dbReference>
<keyword evidence="10" id="KW-1185">Reference proteome</keyword>
<evidence type="ECO:0000256" key="2">
    <source>
        <dbReference type="ARBA" id="ARBA00023015"/>
    </source>
</evidence>
<name>A0A1X2GTA4_9FUNG</name>
<accession>A0A1X2GTA4</accession>
<evidence type="ECO:0000256" key="6">
    <source>
        <dbReference type="SAM" id="Coils"/>
    </source>
</evidence>
<dbReference type="SUPFAM" id="SSF57959">
    <property type="entry name" value="Leucine zipper domain"/>
    <property type="match status" value="1"/>
</dbReference>
<evidence type="ECO:0000256" key="3">
    <source>
        <dbReference type="ARBA" id="ARBA00023125"/>
    </source>
</evidence>
<sequence length="230" mass="25574">MLWTDTAYSTSNLYPPAPSSMSPYVQSNSSSMASSPSQSLASDDQKKYSKKRKSQSAKYMGDEEKRRNFLERNRQAALKCRQRKKQWLNNLQVKVEYLTNDNEQLQIQSNMLREEVIRLRRLLWVHKDCHPDKQATHALLHQPLPPCHPIMMPLPPSQLLISNPTSSSTNSSDPISVFPQAPALGNSNSYLFSSQLSTAEAPSNANTSSISGPSPPSSNADPSDIVLACL</sequence>
<evidence type="ECO:0000259" key="8">
    <source>
        <dbReference type="PROSITE" id="PS50217"/>
    </source>
</evidence>
<evidence type="ECO:0000256" key="4">
    <source>
        <dbReference type="ARBA" id="ARBA00023163"/>
    </source>
</evidence>
<dbReference type="FunFam" id="1.20.5.170:FF:000053">
    <property type="entry name" value="BZIP transcription factor AtfA"/>
    <property type="match status" value="1"/>
</dbReference>
<dbReference type="PANTHER" id="PTHR19304">
    <property type="entry name" value="CYCLIC-AMP RESPONSE ELEMENT BINDING PROTEIN"/>
    <property type="match status" value="1"/>
</dbReference>
<feature type="region of interest" description="Disordered" evidence="7">
    <location>
        <begin position="1"/>
        <end position="68"/>
    </location>
</feature>
<evidence type="ECO:0000256" key="7">
    <source>
        <dbReference type="SAM" id="MobiDB-lite"/>
    </source>
</evidence>
<dbReference type="GO" id="GO:0003677">
    <property type="term" value="F:DNA binding"/>
    <property type="evidence" value="ECO:0007669"/>
    <property type="project" value="UniProtKB-KW"/>
</dbReference>
<evidence type="ECO:0000313" key="9">
    <source>
        <dbReference type="EMBL" id="ORX60701.1"/>
    </source>
</evidence>
<keyword evidence="3" id="KW-0238">DNA-binding</keyword>
<dbReference type="GO" id="GO:0003700">
    <property type="term" value="F:DNA-binding transcription factor activity"/>
    <property type="evidence" value="ECO:0007669"/>
    <property type="project" value="InterPro"/>
</dbReference>
<dbReference type="PROSITE" id="PS50217">
    <property type="entry name" value="BZIP"/>
    <property type="match status" value="1"/>
</dbReference>
<dbReference type="CDD" id="cd14687">
    <property type="entry name" value="bZIP_ATF2"/>
    <property type="match status" value="1"/>
</dbReference>
<keyword evidence="5" id="KW-0539">Nucleus</keyword>
<organism evidence="9 10">
    <name type="scientific">Hesseltinella vesiculosa</name>
    <dbReference type="NCBI Taxonomy" id="101127"/>
    <lineage>
        <taxon>Eukaryota</taxon>
        <taxon>Fungi</taxon>
        <taxon>Fungi incertae sedis</taxon>
        <taxon>Mucoromycota</taxon>
        <taxon>Mucoromycotina</taxon>
        <taxon>Mucoromycetes</taxon>
        <taxon>Mucorales</taxon>
        <taxon>Cunninghamellaceae</taxon>
        <taxon>Hesseltinella</taxon>
    </lineage>
</organism>
<dbReference type="InterPro" id="IPR051027">
    <property type="entry name" value="bZIP_transcription_factors"/>
</dbReference>
<dbReference type="Proteomes" id="UP000242146">
    <property type="component" value="Unassembled WGS sequence"/>
</dbReference>
<keyword evidence="2" id="KW-0805">Transcription regulation</keyword>
<comment type="subcellular location">
    <subcellularLocation>
        <location evidence="1">Nucleus</location>
    </subcellularLocation>
</comment>
<dbReference type="InterPro" id="IPR004827">
    <property type="entry name" value="bZIP"/>
</dbReference>
<feature type="compositionally biased region" description="Low complexity" evidence="7">
    <location>
        <begin position="208"/>
        <end position="223"/>
    </location>
</feature>
<keyword evidence="4" id="KW-0804">Transcription</keyword>
<dbReference type="Gene3D" id="1.20.5.170">
    <property type="match status" value="1"/>
</dbReference>
<dbReference type="EMBL" id="MCGT01000004">
    <property type="protein sequence ID" value="ORX60701.1"/>
    <property type="molecule type" value="Genomic_DNA"/>
</dbReference>
<feature type="region of interest" description="Disordered" evidence="7">
    <location>
        <begin position="195"/>
        <end position="223"/>
    </location>
</feature>
<evidence type="ECO:0000313" key="10">
    <source>
        <dbReference type="Proteomes" id="UP000242146"/>
    </source>
</evidence>
<feature type="domain" description="BZIP" evidence="8">
    <location>
        <begin position="63"/>
        <end position="126"/>
    </location>
</feature>
<evidence type="ECO:0000256" key="5">
    <source>
        <dbReference type="ARBA" id="ARBA00023242"/>
    </source>
</evidence>
<dbReference type="AlphaFoldDB" id="A0A1X2GTA4"/>
<feature type="compositionally biased region" description="Low complexity" evidence="7">
    <location>
        <begin position="161"/>
        <end position="176"/>
    </location>
</feature>
<dbReference type="InterPro" id="IPR046347">
    <property type="entry name" value="bZIP_sf"/>
</dbReference>
<dbReference type="Pfam" id="PF00170">
    <property type="entry name" value="bZIP_1"/>
    <property type="match status" value="1"/>
</dbReference>
<comment type="caution">
    <text evidence="9">The sequence shown here is derived from an EMBL/GenBank/DDBJ whole genome shotgun (WGS) entry which is preliminary data.</text>
</comment>
<feature type="region of interest" description="Disordered" evidence="7">
    <location>
        <begin position="159"/>
        <end position="179"/>
    </location>
</feature>
<feature type="compositionally biased region" description="Polar residues" evidence="7">
    <location>
        <begin position="195"/>
        <end position="207"/>
    </location>
</feature>
<protein>
    <recommendedName>
        <fullName evidence="8">BZIP domain-containing protein</fullName>
    </recommendedName>
</protein>
<feature type="coiled-coil region" evidence="6">
    <location>
        <begin position="88"/>
        <end position="122"/>
    </location>
</feature>